<dbReference type="SUPFAM" id="SSF103481">
    <property type="entry name" value="Multidrug resistance efflux transporter EmrE"/>
    <property type="match status" value="2"/>
</dbReference>
<dbReference type="PANTHER" id="PTHR32322">
    <property type="entry name" value="INNER MEMBRANE TRANSPORTER"/>
    <property type="match status" value="1"/>
</dbReference>
<organism evidence="8 9">
    <name type="scientific">Meridianimarinicoccus marinus</name>
    <dbReference type="NCBI Taxonomy" id="3231483"/>
    <lineage>
        <taxon>Bacteria</taxon>
        <taxon>Pseudomonadati</taxon>
        <taxon>Pseudomonadota</taxon>
        <taxon>Alphaproteobacteria</taxon>
        <taxon>Rhodobacterales</taxon>
        <taxon>Paracoccaceae</taxon>
        <taxon>Meridianimarinicoccus</taxon>
    </lineage>
</organism>
<name>A0ABV3L438_9RHOB</name>
<feature type="transmembrane region" description="Helical" evidence="6">
    <location>
        <begin position="33"/>
        <end position="52"/>
    </location>
</feature>
<keyword evidence="9" id="KW-1185">Reference proteome</keyword>
<dbReference type="EMBL" id="JBFBVU010000004">
    <property type="protein sequence ID" value="MEV8466238.1"/>
    <property type="molecule type" value="Genomic_DNA"/>
</dbReference>
<dbReference type="InterPro" id="IPR000620">
    <property type="entry name" value="EamA_dom"/>
</dbReference>
<proteinExistence type="inferred from homology"/>
<evidence type="ECO:0000256" key="3">
    <source>
        <dbReference type="ARBA" id="ARBA00022692"/>
    </source>
</evidence>
<feature type="transmembrane region" description="Helical" evidence="6">
    <location>
        <begin position="125"/>
        <end position="143"/>
    </location>
</feature>
<keyword evidence="4 6" id="KW-1133">Transmembrane helix</keyword>
<reference evidence="8 9" key="1">
    <citation type="submission" date="2024-07" db="EMBL/GenBank/DDBJ databases">
        <authorList>
            <person name="Kang M."/>
        </authorList>
    </citation>
    <scope>NUCLEOTIDE SEQUENCE [LARGE SCALE GENOMIC DNA]</scope>
    <source>
        <strain evidence="8 9">DFM31</strain>
    </source>
</reference>
<dbReference type="InterPro" id="IPR037185">
    <property type="entry name" value="EmrE-like"/>
</dbReference>
<feature type="transmembrane region" description="Helical" evidence="6">
    <location>
        <begin position="179"/>
        <end position="200"/>
    </location>
</feature>
<dbReference type="Pfam" id="PF00892">
    <property type="entry name" value="EamA"/>
    <property type="match status" value="2"/>
</dbReference>
<feature type="transmembrane region" description="Helical" evidence="6">
    <location>
        <begin position="149"/>
        <end position="167"/>
    </location>
</feature>
<gene>
    <name evidence="8" type="ORF">AB0T83_05485</name>
</gene>
<evidence type="ECO:0000256" key="1">
    <source>
        <dbReference type="ARBA" id="ARBA00004141"/>
    </source>
</evidence>
<comment type="caution">
    <text evidence="8">The sequence shown here is derived from an EMBL/GenBank/DDBJ whole genome shotgun (WGS) entry which is preliminary data.</text>
</comment>
<evidence type="ECO:0000256" key="5">
    <source>
        <dbReference type="ARBA" id="ARBA00023136"/>
    </source>
</evidence>
<keyword evidence="3 6" id="KW-0812">Transmembrane</keyword>
<feature type="transmembrane region" description="Helical" evidence="6">
    <location>
        <begin position="273"/>
        <end position="292"/>
    </location>
</feature>
<keyword evidence="5 6" id="KW-0472">Membrane</keyword>
<evidence type="ECO:0000313" key="8">
    <source>
        <dbReference type="EMBL" id="MEV8466238.1"/>
    </source>
</evidence>
<feature type="transmembrane region" description="Helical" evidence="6">
    <location>
        <begin position="64"/>
        <end position="86"/>
    </location>
</feature>
<dbReference type="InterPro" id="IPR050638">
    <property type="entry name" value="AA-Vitamin_Transporters"/>
</dbReference>
<feature type="transmembrane region" description="Helical" evidence="6">
    <location>
        <begin position="212"/>
        <end position="234"/>
    </location>
</feature>
<feature type="domain" description="EamA" evidence="7">
    <location>
        <begin position="150"/>
        <end position="282"/>
    </location>
</feature>
<evidence type="ECO:0000313" key="9">
    <source>
        <dbReference type="Proteomes" id="UP001553161"/>
    </source>
</evidence>
<dbReference type="RefSeq" id="WP_366192040.1">
    <property type="nucleotide sequence ID" value="NZ_JBFBVU010000004.1"/>
</dbReference>
<accession>A0ABV3L438</accession>
<sequence>MELRYWLVIFALGIGWGGSFFFNEILLREIGPLSVSLVRVGFGALGCWIWIAARRIPAPFPKELAGALLIFGAIQYALPLTFYPLAQQGITSSAAGIINAATPICAVIFGHFLPGGERATKVKSLAVLLGFAGILVLMLPAARGDGVNALWGLLVALLAPVCYGIAVNYLRKFQGMDRVVLTAWSATIGTAMILPVSLTLEGLPVMHRPETWAAALIIGFVLTSAAFITLFWLVPKVGATAASTITFIAPISAVVLGVFVLKERLEPEHLMGMGIIFVALLILDGRLAKWLGRGKLAR</sequence>
<dbReference type="PANTHER" id="PTHR32322:SF2">
    <property type="entry name" value="EAMA DOMAIN-CONTAINING PROTEIN"/>
    <property type="match status" value="1"/>
</dbReference>
<protein>
    <submittedName>
        <fullName evidence="8">DMT family transporter</fullName>
    </submittedName>
</protein>
<evidence type="ECO:0000256" key="6">
    <source>
        <dbReference type="SAM" id="Phobius"/>
    </source>
</evidence>
<feature type="transmembrane region" description="Helical" evidence="6">
    <location>
        <begin position="92"/>
        <end position="113"/>
    </location>
</feature>
<feature type="domain" description="EamA" evidence="7">
    <location>
        <begin position="7"/>
        <end position="138"/>
    </location>
</feature>
<feature type="transmembrane region" description="Helical" evidence="6">
    <location>
        <begin position="241"/>
        <end position="261"/>
    </location>
</feature>
<dbReference type="Proteomes" id="UP001553161">
    <property type="component" value="Unassembled WGS sequence"/>
</dbReference>
<evidence type="ECO:0000256" key="4">
    <source>
        <dbReference type="ARBA" id="ARBA00022989"/>
    </source>
</evidence>
<evidence type="ECO:0000259" key="7">
    <source>
        <dbReference type="Pfam" id="PF00892"/>
    </source>
</evidence>
<comment type="subcellular location">
    <subcellularLocation>
        <location evidence="1">Membrane</location>
        <topology evidence="1">Multi-pass membrane protein</topology>
    </subcellularLocation>
</comment>
<feature type="transmembrane region" description="Helical" evidence="6">
    <location>
        <begin position="7"/>
        <end position="27"/>
    </location>
</feature>
<evidence type="ECO:0000256" key="2">
    <source>
        <dbReference type="ARBA" id="ARBA00007362"/>
    </source>
</evidence>
<comment type="similarity">
    <text evidence="2">Belongs to the EamA transporter family.</text>
</comment>